<protein>
    <submittedName>
        <fullName evidence="1">Uncharacterized protein</fullName>
    </submittedName>
</protein>
<reference evidence="1" key="1">
    <citation type="submission" date="2021-08" db="EMBL/GenBank/DDBJ databases">
        <title>The first chromosome-level gecko genome reveals the dynamic sex chromosomes of Neotropical dwarf geckos (Sphaerodactylidae: Sphaerodactylus).</title>
        <authorList>
            <person name="Pinto B.J."/>
            <person name="Keating S.E."/>
            <person name="Gamble T."/>
        </authorList>
    </citation>
    <scope>NUCLEOTIDE SEQUENCE</scope>
    <source>
        <strain evidence="1">TG3544</strain>
    </source>
</reference>
<organism evidence="1 2">
    <name type="scientific">Sphaerodactylus townsendi</name>
    <dbReference type="NCBI Taxonomy" id="933632"/>
    <lineage>
        <taxon>Eukaryota</taxon>
        <taxon>Metazoa</taxon>
        <taxon>Chordata</taxon>
        <taxon>Craniata</taxon>
        <taxon>Vertebrata</taxon>
        <taxon>Euteleostomi</taxon>
        <taxon>Lepidosauria</taxon>
        <taxon>Squamata</taxon>
        <taxon>Bifurcata</taxon>
        <taxon>Gekkota</taxon>
        <taxon>Sphaerodactylidae</taxon>
        <taxon>Sphaerodactylus</taxon>
    </lineage>
</organism>
<accession>A0ACB8EPX2</accession>
<dbReference type="EMBL" id="CM037620">
    <property type="protein sequence ID" value="KAH7994697.1"/>
    <property type="molecule type" value="Genomic_DNA"/>
</dbReference>
<comment type="caution">
    <text evidence="1">The sequence shown here is derived from an EMBL/GenBank/DDBJ whole genome shotgun (WGS) entry which is preliminary data.</text>
</comment>
<evidence type="ECO:0000313" key="1">
    <source>
        <dbReference type="EMBL" id="KAH7994697.1"/>
    </source>
</evidence>
<evidence type="ECO:0000313" key="2">
    <source>
        <dbReference type="Proteomes" id="UP000827872"/>
    </source>
</evidence>
<gene>
    <name evidence="1" type="ORF">K3G42_013971</name>
</gene>
<keyword evidence="2" id="KW-1185">Reference proteome</keyword>
<sequence>MAKRPRAGLAGALQVLLCCLPLCLSRGPPHLVLVLADDLGWNDVGWHDSEIRTPTLDALGASGVRLERYYTQPLCTPSRSQLLTGRFPIV</sequence>
<dbReference type="Proteomes" id="UP000827872">
    <property type="component" value="Linkage Group LG07"/>
</dbReference>
<name>A0ACB8EPX2_9SAUR</name>
<proteinExistence type="predicted"/>